<dbReference type="Pfam" id="PF21699">
    <property type="entry name" value="TM1266-like"/>
    <property type="match status" value="1"/>
</dbReference>
<keyword evidence="2" id="KW-1185">Reference proteome</keyword>
<sequence>MDNLSVVSIRVDQRTDSAPKVQEILTRNGDMILSRFGMHDPQEINTGLITLNVRATKGRINNMLNDLTSLDGVRVNHMEA</sequence>
<dbReference type="Gene3D" id="3.30.70.1150">
    <property type="entry name" value="ACT-like. Chain A, domain 2"/>
    <property type="match status" value="1"/>
</dbReference>
<dbReference type="RefSeq" id="WP_079410904.1">
    <property type="nucleotide sequence ID" value="NZ_MZGW01000001.1"/>
</dbReference>
<proteinExistence type="predicted"/>
<comment type="caution">
    <text evidence="1">The sequence shown here is derived from an EMBL/GenBank/DDBJ whole genome shotgun (WGS) entry which is preliminary data.</text>
</comment>
<dbReference type="InterPro" id="IPR045865">
    <property type="entry name" value="ACT-like_dom_sf"/>
</dbReference>
<evidence type="ECO:0008006" key="3">
    <source>
        <dbReference type="Google" id="ProtNLM"/>
    </source>
</evidence>
<dbReference type="InterPro" id="IPR027271">
    <property type="entry name" value="Acetolactate_synth/TF_NikR_C"/>
</dbReference>
<dbReference type="Proteomes" id="UP000190140">
    <property type="component" value="Unassembled WGS sequence"/>
</dbReference>
<gene>
    <name evidence="1" type="ORF">CLOTH_05110</name>
</gene>
<dbReference type="SUPFAM" id="SSF55021">
    <property type="entry name" value="ACT-like"/>
    <property type="match status" value="1"/>
</dbReference>
<dbReference type="AlphaFoldDB" id="A0A1V4IB57"/>
<accession>A0A1V4IB57</accession>
<dbReference type="InterPro" id="IPR023860">
    <property type="entry name" value="FeFe-hyd_TM1266"/>
</dbReference>
<dbReference type="STRING" id="29349.CLOTH_05110"/>
<protein>
    <recommendedName>
        <fullName evidence="3">Transcription factor NikR nickel binding C-terminal domain-containing protein</fullName>
    </recommendedName>
</protein>
<evidence type="ECO:0000313" key="2">
    <source>
        <dbReference type="Proteomes" id="UP000190140"/>
    </source>
</evidence>
<dbReference type="OrthoDB" id="1121298at2"/>
<dbReference type="EMBL" id="MZGW01000001">
    <property type="protein sequence ID" value="OPJ57228.1"/>
    <property type="molecule type" value="Genomic_DNA"/>
</dbReference>
<name>A0A1V4IB57_9FIRM</name>
<evidence type="ECO:0000313" key="1">
    <source>
        <dbReference type="EMBL" id="OPJ57228.1"/>
    </source>
</evidence>
<reference evidence="1 2" key="1">
    <citation type="submission" date="2017-03" db="EMBL/GenBank/DDBJ databases">
        <title>Genome sequence of Clostridium thermoalcaliphilum DSM 7309.</title>
        <authorList>
            <person name="Poehlein A."/>
            <person name="Daniel R."/>
        </authorList>
    </citation>
    <scope>NUCLEOTIDE SEQUENCE [LARGE SCALE GENOMIC DNA]</scope>
    <source>
        <strain evidence="1 2">DSM 7309</strain>
    </source>
</reference>
<organism evidence="1 2">
    <name type="scientific">Alkalithermobacter paradoxus</name>
    <dbReference type="NCBI Taxonomy" id="29349"/>
    <lineage>
        <taxon>Bacteria</taxon>
        <taxon>Bacillati</taxon>
        <taxon>Bacillota</taxon>
        <taxon>Clostridia</taxon>
        <taxon>Peptostreptococcales</taxon>
        <taxon>Tepidibacteraceae</taxon>
        <taxon>Alkalithermobacter</taxon>
    </lineage>
</organism>